<keyword evidence="4" id="KW-1185">Reference proteome</keyword>
<dbReference type="PROSITE" id="PS50048">
    <property type="entry name" value="ZN2_CY6_FUNGAL_2"/>
    <property type="match status" value="1"/>
</dbReference>
<dbReference type="RefSeq" id="XP_070059704.1">
    <property type="nucleotide sequence ID" value="XM_070203603.1"/>
</dbReference>
<feature type="domain" description="Zn(2)-C6 fungal-type" evidence="2">
    <location>
        <begin position="25"/>
        <end position="56"/>
    </location>
</feature>
<reference evidence="3" key="2">
    <citation type="submission" date="2024-02" db="EMBL/GenBank/DDBJ databases">
        <title>Comparative genomics of Cryptococcus and Kwoniella reveals pathogenesis evolution and contrasting modes of karyotype evolution via chromosome fusion or intercentromeric recombination.</title>
        <authorList>
            <person name="Coelho M.A."/>
            <person name="David-Palma M."/>
            <person name="Shea T."/>
            <person name="Bowers K."/>
            <person name="McGinley-Smith S."/>
            <person name="Mohammad A.W."/>
            <person name="Gnirke A."/>
            <person name="Yurkov A.M."/>
            <person name="Nowrousian M."/>
            <person name="Sun S."/>
            <person name="Cuomo C.A."/>
            <person name="Heitman J."/>
        </authorList>
    </citation>
    <scope>NUCLEOTIDE SEQUENCE</scope>
    <source>
        <strain evidence="3">CBS 10737</strain>
    </source>
</reference>
<evidence type="ECO:0000313" key="4">
    <source>
        <dbReference type="Proteomes" id="UP000094020"/>
    </source>
</evidence>
<gene>
    <name evidence="3" type="ORF">I206_107833</name>
</gene>
<dbReference type="AlphaFoldDB" id="A0AAJ8MS41"/>
<accession>A0AAJ8MS41</accession>
<proteinExistence type="predicted"/>
<feature type="region of interest" description="Disordered" evidence="1">
    <location>
        <begin position="1"/>
        <end position="21"/>
    </location>
</feature>
<dbReference type="Pfam" id="PF00172">
    <property type="entry name" value="Zn_clus"/>
    <property type="match status" value="1"/>
</dbReference>
<dbReference type="EMBL" id="CP144529">
    <property type="protein sequence ID" value="WWC73861.1"/>
    <property type="molecule type" value="Genomic_DNA"/>
</dbReference>
<dbReference type="InterPro" id="IPR036864">
    <property type="entry name" value="Zn2-C6_fun-type_DNA-bd_sf"/>
</dbReference>
<reference evidence="3" key="1">
    <citation type="submission" date="2013-07" db="EMBL/GenBank/DDBJ databases">
        <authorList>
            <consortium name="The Broad Institute Genome Sequencing Platform"/>
            <person name="Cuomo C."/>
            <person name="Litvintseva A."/>
            <person name="Chen Y."/>
            <person name="Heitman J."/>
            <person name="Sun S."/>
            <person name="Springer D."/>
            <person name="Dromer F."/>
            <person name="Young S.K."/>
            <person name="Zeng Q."/>
            <person name="Gargeya S."/>
            <person name="Fitzgerald M."/>
            <person name="Abouelleil A."/>
            <person name="Alvarado L."/>
            <person name="Berlin A.M."/>
            <person name="Chapman S.B."/>
            <person name="Dewar J."/>
            <person name="Goldberg J."/>
            <person name="Griggs A."/>
            <person name="Gujja S."/>
            <person name="Hansen M."/>
            <person name="Howarth C."/>
            <person name="Imamovic A."/>
            <person name="Larimer J."/>
            <person name="McCowan C."/>
            <person name="Murphy C."/>
            <person name="Pearson M."/>
            <person name="Priest M."/>
            <person name="Roberts A."/>
            <person name="Saif S."/>
            <person name="Shea T."/>
            <person name="Sykes S."/>
            <person name="Wortman J."/>
            <person name="Nusbaum C."/>
            <person name="Birren B."/>
        </authorList>
    </citation>
    <scope>NUCLEOTIDE SEQUENCE</scope>
    <source>
        <strain evidence="3">CBS 10737</strain>
    </source>
</reference>
<sequence length="68" mass="7950">MPREPPVCNESRSSTASSRKRRGLACERCRSRKQKCLPGQESRCRNCQRADERCETIERSSNEIHLER</sequence>
<dbReference type="GO" id="GO:0008270">
    <property type="term" value="F:zinc ion binding"/>
    <property type="evidence" value="ECO:0007669"/>
    <property type="project" value="InterPro"/>
</dbReference>
<dbReference type="SMART" id="SM00066">
    <property type="entry name" value="GAL4"/>
    <property type="match status" value="1"/>
</dbReference>
<evidence type="ECO:0000313" key="3">
    <source>
        <dbReference type="EMBL" id="WWC73861.1"/>
    </source>
</evidence>
<dbReference type="PROSITE" id="PS00463">
    <property type="entry name" value="ZN2_CY6_FUNGAL_1"/>
    <property type="match status" value="1"/>
</dbReference>
<dbReference type="Proteomes" id="UP000094020">
    <property type="component" value="Chromosome 11"/>
</dbReference>
<dbReference type="InterPro" id="IPR001138">
    <property type="entry name" value="Zn2Cys6_DnaBD"/>
</dbReference>
<name>A0AAJ8MS41_9TREE</name>
<dbReference type="GeneID" id="96955793"/>
<evidence type="ECO:0000256" key="1">
    <source>
        <dbReference type="SAM" id="MobiDB-lite"/>
    </source>
</evidence>
<evidence type="ECO:0000259" key="2">
    <source>
        <dbReference type="PROSITE" id="PS50048"/>
    </source>
</evidence>
<organism evidence="3 4">
    <name type="scientific">Kwoniella pini CBS 10737</name>
    <dbReference type="NCBI Taxonomy" id="1296096"/>
    <lineage>
        <taxon>Eukaryota</taxon>
        <taxon>Fungi</taxon>
        <taxon>Dikarya</taxon>
        <taxon>Basidiomycota</taxon>
        <taxon>Agaricomycotina</taxon>
        <taxon>Tremellomycetes</taxon>
        <taxon>Tremellales</taxon>
        <taxon>Cryptococcaceae</taxon>
        <taxon>Kwoniella</taxon>
    </lineage>
</organism>
<protein>
    <recommendedName>
        <fullName evidence="2">Zn(2)-C6 fungal-type domain-containing protein</fullName>
    </recommendedName>
</protein>
<dbReference type="KEGG" id="kpin:96955793"/>
<dbReference type="Gene3D" id="4.10.240.10">
    <property type="entry name" value="Zn(2)-C6 fungal-type DNA-binding domain"/>
    <property type="match status" value="1"/>
</dbReference>
<dbReference type="GO" id="GO:0000981">
    <property type="term" value="F:DNA-binding transcription factor activity, RNA polymerase II-specific"/>
    <property type="evidence" value="ECO:0007669"/>
    <property type="project" value="InterPro"/>
</dbReference>
<dbReference type="SUPFAM" id="SSF57701">
    <property type="entry name" value="Zn2/Cys6 DNA-binding domain"/>
    <property type="match status" value="1"/>
</dbReference>